<comment type="caution">
    <text evidence="2">The sequence shown here is derived from an EMBL/GenBank/DDBJ whole genome shotgun (WGS) entry which is preliminary data.</text>
</comment>
<keyword evidence="1" id="KW-0732">Signal</keyword>
<proteinExistence type="predicted"/>
<dbReference type="EMBL" id="JARQWQ010000051">
    <property type="protein sequence ID" value="KAK2557226.1"/>
    <property type="molecule type" value="Genomic_DNA"/>
</dbReference>
<accession>A0AAD9QA92</accession>
<evidence type="ECO:0000313" key="3">
    <source>
        <dbReference type="Proteomes" id="UP001249851"/>
    </source>
</evidence>
<evidence type="ECO:0000256" key="1">
    <source>
        <dbReference type="SAM" id="SignalP"/>
    </source>
</evidence>
<reference evidence="2" key="2">
    <citation type="journal article" date="2023" name="Science">
        <title>Genomic signatures of disease resistance in endangered staghorn corals.</title>
        <authorList>
            <person name="Vollmer S.V."/>
            <person name="Selwyn J.D."/>
            <person name="Despard B.A."/>
            <person name="Roesel C.L."/>
        </authorList>
    </citation>
    <scope>NUCLEOTIDE SEQUENCE</scope>
    <source>
        <strain evidence="2">K2</strain>
    </source>
</reference>
<dbReference type="Proteomes" id="UP001249851">
    <property type="component" value="Unassembled WGS sequence"/>
</dbReference>
<protein>
    <recommendedName>
        <fullName evidence="4">Secreted protein</fullName>
    </recommendedName>
</protein>
<feature type="signal peptide" evidence="1">
    <location>
        <begin position="1"/>
        <end position="20"/>
    </location>
</feature>
<evidence type="ECO:0008006" key="4">
    <source>
        <dbReference type="Google" id="ProtNLM"/>
    </source>
</evidence>
<sequence length="163" mass="18289">MDRANPSVVVLLIAFVVVVGSNTGDSERNSTTIKVAPTTKQTSDAVSSLLHANCLRWSMCCRLGRKAVRLSYPVMYTCKIEALAQGLEYHTSASHRLRLTPPRRGQSDRMDAANSLHISFGFRKRLMLCQVKGQEQKQCFQTCCETKLKENEARAKRISKRKA</sequence>
<dbReference type="AlphaFoldDB" id="A0AAD9QA92"/>
<organism evidence="2 3">
    <name type="scientific">Acropora cervicornis</name>
    <name type="common">Staghorn coral</name>
    <dbReference type="NCBI Taxonomy" id="6130"/>
    <lineage>
        <taxon>Eukaryota</taxon>
        <taxon>Metazoa</taxon>
        <taxon>Cnidaria</taxon>
        <taxon>Anthozoa</taxon>
        <taxon>Hexacorallia</taxon>
        <taxon>Scleractinia</taxon>
        <taxon>Astrocoeniina</taxon>
        <taxon>Acroporidae</taxon>
        <taxon>Acropora</taxon>
    </lineage>
</organism>
<reference evidence="2" key="1">
    <citation type="journal article" date="2023" name="G3 (Bethesda)">
        <title>Whole genome assembly and annotation of the endangered Caribbean coral Acropora cervicornis.</title>
        <authorList>
            <person name="Selwyn J.D."/>
            <person name="Vollmer S.V."/>
        </authorList>
    </citation>
    <scope>NUCLEOTIDE SEQUENCE</scope>
    <source>
        <strain evidence="2">K2</strain>
    </source>
</reference>
<feature type="chain" id="PRO_5042050388" description="Secreted protein" evidence="1">
    <location>
        <begin position="21"/>
        <end position="163"/>
    </location>
</feature>
<evidence type="ECO:0000313" key="2">
    <source>
        <dbReference type="EMBL" id="KAK2557226.1"/>
    </source>
</evidence>
<gene>
    <name evidence="2" type="ORF">P5673_020713</name>
</gene>
<keyword evidence="3" id="KW-1185">Reference proteome</keyword>
<name>A0AAD9QA92_ACRCE</name>